<proteinExistence type="predicted"/>
<organism evidence="1 2">
    <name type="scientific">Schistosoma mattheei</name>
    <dbReference type="NCBI Taxonomy" id="31246"/>
    <lineage>
        <taxon>Eukaryota</taxon>
        <taxon>Metazoa</taxon>
        <taxon>Spiralia</taxon>
        <taxon>Lophotrochozoa</taxon>
        <taxon>Platyhelminthes</taxon>
        <taxon>Trematoda</taxon>
        <taxon>Digenea</taxon>
        <taxon>Strigeidida</taxon>
        <taxon>Schistosomatoidea</taxon>
        <taxon>Schistosomatidae</taxon>
        <taxon>Schistosoma</taxon>
    </lineage>
</organism>
<protein>
    <submittedName>
        <fullName evidence="1">Uncharacterized protein</fullName>
    </submittedName>
</protein>
<reference evidence="1 2" key="1">
    <citation type="submission" date="2018-11" db="EMBL/GenBank/DDBJ databases">
        <authorList>
            <consortium name="Pathogen Informatics"/>
        </authorList>
    </citation>
    <scope>NUCLEOTIDE SEQUENCE [LARGE SCALE GENOMIC DNA]</scope>
    <source>
        <strain>Denwood</strain>
        <strain evidence="2">Zambia</strain>
    </source>
</reference>
<evidence type="ECO:0000313" key="1">
    <source>
        <dbReference type="EMBL" id="VDP70629.1"/>
    </source>
</evidence>
<keyword evidence="2" id="KW-1185">Reference proteome</keyword>
<name>A0A183PPA0_9TREM</name>
<dbReference type="EMBL" id="UZAL01036847">
    <property type="protein sequence ID" value="VDP70629.1"/>
    <property type="molecule type" value="Genomic_DNA"/>
</dbReference>
<dbReference type="AlphaFoldDB" id="A0A183PPA0"/>
<accession>A0A183PPA0</accession>
<evidence type="ECO:0000313" key="2">
    <source>
        <dbReference type="Proteomes" id="UP000269396"/>
    </source>
</evidence>
<sequence>MRQLYDTTKKLAGRFSKPERLVKDRGGKTIADIQEQRKRRVEHLKKLLKRPTSLNLEDIKATHTDLPIDVTPKKSIWPLEKIKSEKASEPDNMPAEALKSDIEVAAKMFHILFRKI</sequence>
<dbReference type="Proteomes" id="UP000269396">
    <property type="component" value="Unassembled WGS sequence"/>
</dbReference>
<gene>
    <name evidence="1" type="ORF">SMTD_LOCUS16186</name>
</gene>